<reference evidence="3" key="1">
    <citation type="submission" date="2021-01" db="EMBL/GenBank/DDBJ databases">
        <authorList>
            <person name="Corre E."/>
            <person name="Pelletier E."/>
            <person name="Niang G."/>
            <person name="Scheremetjew M."/>
            <person name="Finn R."/>
            <person name="Kale V."/>
            <person name="Holt S."/>
            <person name="Cochrane G."/>
            <person name="Meng A."/>
            <person name="Brown T."/>
            <person name="Cohen L."/>
        </authorList>
    </citation>
    <scope>NUCLEOTIDE SEQUENCE</scope>
    <source>
        <strain evidence="3">CCMP494</strain>
    </source>
</reference>
<keyword evidence="2" id="KW-1133">Transmembrane helix</keyword>
<evidence type="ECO:0000313" key="3">
    <source>
        <dbReference type="EMBL" id="CAD8584301.1"/>
    </source>
</evidence>
<proteinExistence type="predicted"/>
<dbReference type="PANTHER" id="PTHR36347:SF1">
    <property type="entry name" value="EXPRESSED PROTEIN"/>
    <property type="match status" value="1"/>
</dbReference>
<feature type="region of interest" description="Disordered" evidence="1">
    <location>
        <begin position="1"/>
        <end position="70"/>
    </location>
</feature>
<name>A0A7S0KK56_MICPS</name>
<accession>A0A7S0KK56</accession>
<dbReference type="EMBL" id="HBEV01005831">
    <property type="protein sequence ID" value="CAD8584301.1"/>
    <property type="molecule type" value="Transcribed_RNA"/>
</dbReference>
<evidence type="ECO:0000256" key="1">
    <source>
        <dbReference type="SAM" id="MobiDB-lite"/>
    </source>
</evidence>
<dbReference type="AlphaFoldDB" id="A0A7S0KK56"/>
<keyword evidence="2" id="KW-0812">Transmembrane</keyword>
<sequence length="144" mass="15693">MNASAISAATLRANPASGLSRRSAGRVPSGTGRRSPTTRAAADSDDIEALEKRLKGKRGKKQEGYFDSYPTKESKIPKGLWETDPAAWDAMPVGDRAWKLWTGEPGMMYWMNQGSLYGAGILAFVWVLFRLVGPAIGLYQLADQ</sequence>
<feature type="transmembrane region" description="Helical" evidence="2">
    <location>
        <begin position="116"/>
        <end position="142"/>
    </location>
</feature>
<dbReference type="InterPro" id="IPR021262">
    <property type="entry name" value="DUF2839"/>
</dbReference>
<dbReference type="Pfam" id="PF10999">
    <property type="entry name" value="DUF2839"/>
    <property type="match status" value="1"/>
</dbReference>
<dbReference type="PANTHER" id="PTHR36347">
    <property type="entry name" value="EXPRESSED PROTEIN"/>
    <property type="match status" value="1"/>
</dbReference>
<gene>
    <name evidence="3" type="ORF">MSP1404_LOCUS4454</name>
</gene>
<keyword evidence="2" id="KW-0472">Membrane</keyword>
<evidence type="ECO:0000256" key="2">
    <source>
        <dbReference type="SAM" id="Phobius"/>
    </source>
</evidence>
<protein>
    <submittedName>
        <fullName evidence="3">Uncharacterized protein</fullName>
    </submittedName>
</protein>
<dbReference type="GO" id="GO:0009507">
    <property type="term" value="C:chloroplast"/>
    <property type="evidence" value="ECO:0007669"/>
    <property type="project" value="TreeGrafter"/>
</dbReference>
<organism evidence="3">
    <name type="scientific">Micromonas pusilla</name>
    <name type="common">Picoplanktonic green alga</name>
    <name type="synonym">Chromulina pusilla</name>
    <dbReference type="NCBI Taxonomy" id="38833"/>
    <lineage>
        <taxon>Eukaryota</taxon>
        <taxon>Viridiplantae</taxon>
        <taxon>Chlorophyta</taxon>
        <taxon>Mamiellophyceae</taxon>
        <taxon>Mamiellales</taxon>
        <taxon>Mamiellaceae</taxon>
        <taxon>Micromonas</taxon>
    </lineage>
</organism>